<evidence type="ECO:0000313" key="2">
    <source>
        <dbReference type="EMBL" id="CAG9323316.1"/>
    </source>
</evidence>
<proteinExistence type="predicted"/>
<dbReference type="Proteomes" id="UP001162131">
    <property type="component" value="Unassembled WGS sequence"/>
</dbReference>
<evidence type="ECO:0000256" key="1">
    <source>
        <dbReference type="SAM" id="MobiDB-lite"/>
    </source>
</evidence>
<organism evidence="2 3">
    <name type="scientific">Blepharisma stoltei</name>
    <dbReference type="NCBI Taxonomy" id="1481888"/>
    <lineage>
        <taxon>Eukaryota</taxon>
        <taxon>Sar</taxon>
        <taxon>Alveolata</taxon>
        <taxon>Ciliophora</taxon>
        <taxon>Postciliodesmatophora</taxon>
        <taxon>Heterotrichea</taxon>
        <taxon>Heterotrichida</taxon>
        <taxon>Blepharismidae</taxon>
        <taxon>Blepharisma</taxon>
    </lineage>
</organism>
<name>A0AAU9JCE7_9CILI</name>
<comment type="caution">
    <text evidence="2">The sequence shown here is derived from an EMBL/GenBank/DDBJ whole genome shotgun (WGS) entry which is preliminary data.</text>
</comment>
<protein>
    <submittedName>
        <fullName evidence="2">Uncharacterized protein</fullName>
    </submittedName>
</protein>
<feature type="region of interest" description="Disordered" evidence="1">
    <location>
        <begin position="51"/>
        <end position="71"/>
    </location>
</feature>
<evidence type="ECO:0000313" key="3">
    <source>
        <dbReference type="Proteomes" id="UP001162131"/>
    </source>
</evidence>
<reference evidence="2" key="1">
    <citation type="submission" date="2021-09" db="EMBL/GenBank/DDBJ databases">
        <authorList>
            <consortium name="AG Swart"/>
            <person name="Singh M."/>
            <person name="Singh A."/>
            <person name="Seah K."/>
            <person name="Emmerich C."/>
        </authorList>
    </citation>
    <scope>NUCLEOTIDE SEQUENCE</scope>
    <source>
        <strain evidence="2">ATCC30299</strain>
    </source>
</reference>
<sequence>MHQGRIRTLHWRIFRTSYLKQRSSLNLKKSRASPRNAAWPFSSLNPCFTNKRIHRSRSNSPTKQSRRYRTI</sequence>
<dbReference type="AlphaFoldDB" id="A0AAU9JCE7"/>
<keyword evidence="3" id="KW-1185">Reference proteome</keyword>
<dbReference type="EMBL" id="CAJZBQ010000033">
    <property type="protein sequence ID" value="CAG9323316.1"/>
    <property type="molecule type" value="Genomic_DNA"/>
</dbReference>
<accession>A0AAU9JCE7</accession>
<gene>
    <name evidence="2" type="ORF">BSTOLATCC_MIC33216</name>
</gene>